<keyword evidence="1" id="KW-0472">Membrane</keyword>
<proteinExistence type="predicted"/>
<protein>
    <submittedName>
        <fullName evidence="2">Uncharacterized protein</fullName>
    </submittedName>
</protein>
<evidence type="ECO:0000313" key="3">
    <source>
        <dbReference type="Proteomes" id="UP000182360"/>
    </source>
</evidence>
<keyword evidence="1" id="KW-0812">Transmembrane</keyword>
<accession>A0A1H9IRT9</accession>
<gene>
    <name evidence="2" type="ORF">SAMN04487977_11081</name>
</gene>
<keyword evidence="1" id="KW-1133">Transmembrane helix</keyword>
<dbReference type="Proteomes" id="UP000182360">
    <property type="component" value="Unassembled WGS sequence"/>
</dbReference>
<evidence type="ECO:0000313" key="2">
    <source>
        <dbReference type="EMBL" id="SEQ77276.1"/>
    </source>
</evidence>
<dbReference type="OrthoDB" id="9850652at2"/>
<name>A0A1H9IRT9_9SPIR</name>
<dbReference type="EMBL" id="FOFU01000010">
    <property type="protein sequence ID" value="SEQ77276.1"/>
    <property type="molecule type" value="Genomic_DNA"/>
</dbReference>
<organism evidence="2 3">
    <name type="scientific">Treponema bryantii</name>
    <dbReference type="NCBI Taxonomy" id="163"/>
    <lineage>
        <taxon>Bacteria</taxon>
        <taxon>Pseudomonadati</taxon>
        <taxon>Spirochaetota</taxon>
        <taxon>Spirochaetia</taxon>
        <taxon>Spirochaetales</taxon>
        <taxon>Treponemataceae</taxon>
        <taxon>Treponema</taxon>
    </lineage>
</organism>
<feature type="transmembrane region" description="Helical" evidence="1">
    <location>
        <begin position="81"/>
        <end position="102"/>
    </location>
</feature>
<sequence>MGKEGINESETKCLIDSINGLKVELSGFRSEMKEFKRTVEIKIDSLDSRSTACQFNPNVCATARRLEEHIKNDSGKAGRTTAIIACVISCFNVAVTIITLIINGS</sequence>
<dbReference type="RefSeq" id="WP_074645060.1">
    <property type="nucleotide sequence ID" value="NZ_FOFU01000010.1"/>
</dbReference>
<evidence type="ECO:0000256" key="1">
    <source>
        <dbReference type="SAM" id="Phobius"/>
    </source>
</evidence>
<keyword evidence="3" id="KW-1185">Reference proteome</keyword>
<dbReference type="AlphaFoldDB" id="A0A1H9IRT9"/>
<reference evidence="2 3" key="1">
    <citation type="submission" date="2016-10" db="EMBL/GenBank/DDBJ databases">
        <authorList>
            <person name="de Groot N.N."/>
        </authorList>
    </citation>
    <scope>NUCLEOTIDE SEQUENCE [LARGE SCALE GENOMIC DNA]</scope>
    <source>
        <strain evidence="2 3">B25</strain>
    </source>
</reference>